<protein>
    <submittedName>
        <fullName evidence="3">Uncharacterized protein</fullName>
    </submittedName>
</protein>
<evidence type="ECO:0000256" key="2">
    <source>
        <dbReference type="SAM" id="Phobius"/>
    </source>
</evidence>
<feature type="region of interest" description="Disordered" evidence="1">
    <location>
        <begin position="291"/>
        <end position="336"/>
    </location>
</feature>
<dbReference type="AlphaFoldDB" id="A0A9X6RPE2"/>
<organism evidence="3 4">
    <name type="scientific">Hypsibius exemplaris</name>
    <name type="common">Freshwater tardigrade</name>
    <dbReference type="NCBI Taxonomy" id="2072580"/>
    <lineage>
        <taxon>Eukaryota</taxon>
        <taxon>Metazoa</taxon>
        <taxon>Ecdysozoa</taxon>
        <taxon>Tardigrada</taxon>
        <taxon>Eutardigrada</taxon>
        <taxon>Parachela</taxon>
        <taxon>Hypsibioidea</taxon>
        <taxon>Hypsibiidae</taxon>
        <taxon>Hypsibius</taxon>
    </lineage>
</organism>
<keyword evidence="4" id="KW-1185">Reference proteome</keyword>
<reference evidence="4" key="1">
    <citation type="submission" date="2017-01" db="EMBL/GenBank/DDBJ databases">
        <title>Comparative genomics of anhydrobiosis in the tardigrade Hypsibius dujardini.</title>
        <authorList>
            <person name="Yoshida Y."/>
            <person name="Koutsovoulos G."/>
            <person name="Laetsch D."/>
            <person name="Stevens L."/>
            <person name="Kumar S."/>
            <person name="Horikawa D."/>
            <person name="Ishino K."/>
            <person name="Komine S."/>
            <person name="Tomita M."/>
            <person name="Blaxter M."/>
            <person name="Arakawa K."/>
        </authorList>
    </citation>
    <scope>NUCLEOTIDE SEQUENCE [LARGE SCALE GENOMIC DNA]</scope>
    <source>
        <strain evidence="4">Z151</strain>
    </source>
</reference>
<keyword evidence="2" id="KW-1133">Transmembrane helix</keyword>
<dbReference type="EMBL" id="MTYJ01000721">
    <property type="protein sequence ID" value="OWA55383.1"/>
    <property type="molecule type" value="Genomic_DNA"/>
</dbReference>
<dbReference type="Proteomes" id="UP000192578">
    <property type="component" value="Unassembled WGS sequence"/>
</dbReference>
<proteinExistence type="predicted"/>
<feature type="region of interest" description="Disordered" evidence="1">
    <location>
        <begin position="61"/>
        <end position="90"/>
    </location>
</feature>
<gene>
    <name evidence="3" type="ORF">BV898_19767</name>
</gene>
<keyword evidence="2" id="KW-0472">Membrane</keyword>
<evidence type="ECO:0000313" key="3">
    <source>
        <dbReference type="EMBL" id="OWA55383.1"/>
    </source>
</evidence>
<evidence type="ECO:0000313" key="4">
    <source>
        <dbReference type="Proteomes" id="UP000192578"/>
    </source>
</evidence>
<comment type="caution">
    <text evidence="3">The sequence shown here is derived from an EMBL/GenBank/DDBJ whole genome shotgun (WGS) entry which is preliminary data.</text>
</comment>
<accession>A0A9X6RPE2</accession>
<feature type="transmembrane region" description="Helical" evidence="2">
    <location>
        <begin position="20"/>
        <end position="39"/>
    </location>
</feature>
<feature type="region of interest" description="Disordered" evidence="1">
    <location>
        <begin position="365"/>
        <end position="389"/>
    </location>
</feature>
<feature type="compositionally biased region" description="Polar residues" evidence="1">
    <location>
        <begin position="294"/>
        <end position="311"/>
    </location>
</feature>
<evidence type="ECO:0000256" key="1">
    <source>
        <dbReference type="SAM" id="MobiDB-lite"/>
    </source>
</evidence>
<sequence>MQRYGKPGIYVGIFLRELRILMKAITVYFIMIIAFSMAFCVLNPEKIFPDNRNFYETAAQQNQTAPTFHPPPTPHPERTRKPGRPAVDGPHVKRWRCVTEPGAEPGNASDHRYFRHWRPRKGRVGRYLARKPKKEIHGQGCPFKPLNDKRLEQNVRRALKSKRPPGASQYLRNDLNWLFRLDPAADRVSMRLPTQVTERSADKRKKTITQDQYLVLVKTAGLGQPNGNSHQCGDGHDPLPLLMDTPSATLAPPHATCTTSSQRGHLHANNPNVNKSAEAGEIRTEIQGIYPAAPTSQKIPSRLSRTQTASHGTKRWSRSTLPTDYGQSGVRPPATREARQTARQWLNQPHPEPSALNIKARIEATPPRPSKTTDAANAPRPTKASPIQRDMDMRWTLCNIMYAREDNIVINYTEAGMD</sequence>
<name>A0A9X6RPE2_HYPEX</name>
<keyword evidence="2" id="KW-0812">Transmembrane</keyword>